<evidence type="ECO:0000256" key="2">
    <source>
        <dbReference type="ARBA" id="ARBA00006490"/>
    </source>
</evidence>
<dbReference type="InterPro" id="IPR015424">
    <property type="entry name" value="PyrdxlP-dep_Trfase"/>
</dbReference>
<proteinExistence type="inferred from homology"/>
<comment type="similarity">
    <text evidence="2">Belongs to the class-V pyridoxal-phosphate-dependent aminotransferase family. NifS/IscS subfamily.</text>
</comment>
<dbReference type="InterPro" id="IPR000192">
    <property type="entry name" value="Aminotrans_V_dom"/>
</dbReference>
<comment type="caution">
    <text evidence="10">The sequence shown here is derived from an EMBL/GenBank/DDBJ whole genome shotgun (WGS) entry which is preliminary data.</text>
</comment>
<evidence type="ECO:0000313" key="11">
    <source>
        <dbReference type="Proteomes" id="UP000559010"/>
    </source>
</evidence>
<dbReference type="Pfam" id="PF00266">
    <property type="entry name" value="Aminotran_5"/>
    <property type="match status" value="1"/>
</dbReference>
<evidence type="ECO:0000256" key="5">
    <source>
        <dbReference type="ARBA" id="ARBA00022898"/>
    </source>
</evidence>
<dbReference type="PANTHER" id="PTHR11601">
    <property type="entry name" value="CYSTEINE DESULFURYLASE FAMILY MEMBER"/>
    <property type="match status" value="1"/>
</dbReference>
<dbReference type="EMBL" id="JABBNU010000001">
    <property type="protein sequence ID" value="NMM46962.1"/>
    <property type="molecule type" value="Genomic_DNA"/>
</dbReference>
<dbReference type="Gene3D" id="3.40.640.10">
    <property type="entry name" value="Type I PLP-dependent aspartate aminotransferase-like (Major domain)"/>
    <property type="match status" value="1"/>
</dbReference>
<keyword evidence="7" id="KW-0411">Iron-sulfur</keyword>
<keyword evidence="6" id="KW-0408">Iron</keyword>
<evidence type="ECO:0000256" key="6">
    <source>
        <dbReference type="ARBA" id="ARBA00023004"/>
    </source>
</evidence>
<feature type="domain" description="Aminotransferase class V" evidence="9">
    <location>
        <begin position="4"/>
        <end position="366"/>
    </location>
</feature>
<dbReference type="GO" id="GO:0046872">
    <property type="term" value="F:metal ion binding"/>
    <property type="evidence" value="ECO:0007669"/>
    <property type="project" value="UniProtKB-KW"/>
</dbReference>
<dbReference type="GO" id="GO:0051536">
    <property type="term" value="F:iron-sulfur cluster binding"/>
    <property type="evidence" value="ECO:0007669"/>
    <property type="project" value="UniProtKB-KW"/>
</dbReference>
<evidence type="ECO:0000256" key="3">
    <source>
        <dbReference type="ARBA" id="ARBA00022679"/>
    </source>
</evidence>
<evidence type="ECO:0000313" key="10">
    <source>
        <dbReference type="EMBL" id="NMM46962.1"/>
    </source>
</evidence>
<dbReference type="PANTHER" id="PTHR11601:SF34">
    <property type="entry name" value="CYSTEINE DESULFURASE"/>
    <property type="match status" value="1"/>
</dbReference>
<dbReference type="Gene3D" id="1.10.260.50">
    <property type="match status" value="1"/>
</dbReference>
<dbReference type="InterPro" id="IPR015422">
    <property type="entry name" value="PyrdxlP-dep_Trfase_small"/>
</dbReference>
<keyword evidence="3" id="KW-0808">Transferase</keyword>
<dbReference type="Gene3D" id="3.90.1150.10">
    <property type="entry name" value="Aspartate Aminotransferase, domain 1"/>
    <property type="match status" value="1"/>
</dbReference>
<dbReference type="AlphaFoldDB" id="A0A848J149"/>
<dbReference type="SUPFAM" id="SSF53383">
    <property type="entry name" value="PLP-dependent transferases"/>
    <property type="match status" value="1"/>
</dbReference>
<evidence type="ECO:0000256" key="1">
    <source>
        <dbReference type="ARBA" id="ARBA00001933"/>
    </source>
</evidence>
<dbReference type="GO" id="GO:0031071">
    <property type="term" value="F:cysteine desulfurase activity"/>
    <property type="evidence" value="ECO:0007669"/>
    <property type="project" value="UniProtKB-EC"/>
</dbReference>
<dbReference type="InterPro" id="IPR015421">
    <property type="entry name" value="PyrdxlP-dep_Trfase_major"/>
</dbReference>
<protein>
    <submittedName>
        <fullName evidence="10">Cysteine desulfurase</fullName>
    </submittedName>
</protein>
<organism evidence="10 11">
    <name type="scientific">Marinigracilibium pacificum</name>
    <dbReference type="NCBI Taxonomy" id="2729599"/>
    <lineage>
        <taxon>Bacteria</taxon>
        <taxon>Pseudomonadati</taxon>
        <taxon>Bacteroidota</taxon>
        <taxon>Cytophagia</taxon>
        <taxon>Cytophagales</taxon>
        <taxon>Flammeovirgaceae</taxon>
        <taxon>Marinigracilibium</taxon>
    </lineage>
</organism>
<dbReference type="InterPro" id="IPR016454">
    <property type="entry name" value="Cysteine_dSase"/>
</dbReference>
<evidence type="ECO:0000256" key="8">
    <source>
        <dbReference type="ARBA" id="ARBA00050776"/>
    </source>
</evidence>
<dbReference type="PIRSF" id="PIRSF005572">
    <property type="entry name" value="NifS"/>
    <property type="match status" value="1"/>
</dbReference>
<keyword evidence="5" id="KW-0663">Pyridoxal phosphate</keyword>
<evidence type="ECO:0000256" key="4">
    <source>
        <dbReference type="ARBA" id="ARBA00022723"/>
    </source>
</evidence>
<comment type="catalytic activity">
    <reaction evidence="8">
        <text>(sulfur carrier)-H + L-cysteine = (sulfur carrier)-SH + L-alanine</text>
        <dbReference type="Rhea" id="RHEA:43892"/>
        <dbReference type="Rhea" id="RHEA-COMP:14737"/>
        <dbReference type="Rhea" id="RHEA-COMP:14739"/>
        <dbReference type="ChEBI" id="CHEBI:29917"/>
        <dbReference type="ChEBI" id="CHEBI:35235"/>
        <dbReference type="ChEBI" id="CHEBI:57972"/>
        <dbReference type="ChEBI" id="CHEBI:64428"/>
        <dbReference type="EC" id="2.8.1.7"/>
    </reaction>
</comment>
<evidence type="ECO:0000256" key="7">
    <source>
        <dbReference type="ARBA" id="ARBA00023014"/>
    </source>
</evidence>
<dbReference type="Proteomes" id="UP000559010">
    <property type="component" value="Unassembled WGS sequence"/>
</dbReference>
<accession>A0A848J149</accession>
<sequence length="378" mass="42011">MRFYFDNAATTPIDERVLDVMIPLMRDGYGNPSSTHAHGRAVRSEIERARKKVAQLINATPSEIFFTSGGTEADNMALRCAIETFGYKRLITSPIEHHAVLHTSEYLAKHNVELVFVKLDEKGSVDYDHLESLLKEDISTIVSLMHANNEIGNLTDIQRVADLCNEHDVFFHTDTVQTMGHFVHDVQKLNLNTLAASAHKFHGPKGIGFIYVNKKKRIPAFIHGGAQERGFRGGTENVYGIVGLAKALELSYDEMKEDRAKMEQIKSHIIARLQNEIEGVSFNGLSAELDKSLYTVLSVNFPERMDKDMLLFNLDLKGISCSGGSACSSGAAAGSHVLAELNRNEAEAAVRFSFGRFNTLEEADYLVDTIKEFDKVNA</sequence>
<name>A0A848J149_9BACT</name>
<keyword evidence="4" id="KW-0479">Metal-binding</keyword>
<gene>
    <name evidence="10" type="ORF">HH304_01020</name>
</gene>
<reference evidence="10 11" key="1">
    <citation type="submission" date="2020-04" db="EMBL/GenBank/DDBJ databases">
        <title>Flammeovirgaceae bacterium KN852 isolated from deep sea.</title>
        <authorList>
            <person name="Zhang D.-C."/>
        </authorList>
    </citation>
    <scope>NUCLEOTIDE SEQUENCE [LARGE SCALE GENOMIC DNA]</scope>
    <source>
        <strain evidence="10 11">KN852</strain>
    </source>
</reference>
<evidence type="ECO:0000259" key="9">
    <source>
        <dbReference type="Pfam" id="PF00266"/>
    </source>
</evidence>
<keyword evidence="11" id="KW-1185">Reference proteome</keyword>
<comment type="cofactor">
    <cofactor evidence="1">
        <name>pyridoxal 5'-phosphate</name>
        <dbReference type="ChEBI" id="CHEBI:597326"/>
    </cofactor>
</comment>
<dbReference type="RefSeq" id="WP_169677579.1">
    <property type="nucleotide sequence ID" value="NZ_JABBNU010000001.1"/>
</dbReference>